<accession>A0A8S5PFC1</accession>
<evidence type="ECO:0000313" key="1">
    <source>
        <dbReference type="EMBL" id="DAE05139.1"/>
    </source>
</evidence>
<protein>
    <submittedName>
        <fullName evidence="1">Major tail protein</fullName>
    </submittedName>
</protein>
<dbReference type="NCBIfam" id="NF047353">
    <property type="entry name" value="tube_lmo2291"/>
    <property type="match status" value="1"/>
</dbReference>
<name>A0A8S5PFC1_9CAUD</name>
<organism evidence="1">
    <name type="scientific">Siphoviridae sp. ctZ1O5</name>
    <dbReference type="NCBI Taxonomy" id="2825555"/>
    <lineage>
        <taxon>Viruses</taxon>
        <taxon>Duplodnaviria</taxon>
        <taxon>Heunggongvirae</taxon>
        <taxon>Uroviricota</taxon>
        <taxon>Caudoviricetes</taxon>
    </lineage>
</organism>
<dbReference type="EMBL" id="BK015404">
    <property type="protein sequence ID" value="DAE05139.1"/>
    <property type="molecule type" value="Genomic_DNA"/>
</dbReference>
<proteinExistence type="predicted"/>
<reference evidence="1" key="1">
    <citation type="journal article" date="2021" name="Proc. Natl. Acad. Sci. U.S.A.">
        <title>A Catalog of Tens of Thousands of Viruses from Human Metagenomes Reveals Hidden Associations with Chronic Diseases.</title>
        <authorList>
            <person name="Tisza M.J."/>
            <person name="Buck C.B."/>
        </authorList>
    </citation>
    <scope>NUCLEOTIDE SEQUENCE</scope>
    <source>
        <strain evidence="1">CtZ1O5</strain>
    </source>
</reference>
<sequence length="158" mass="16971">MIMSEVAGKVYPVHSNQFKFGLKGMDSKPQDMATPKDLENFAPTIDGTVENWFAMDAEGWSKAAMTGKKMSFKFKGKRCVGDKANDYIADLAWKFGPDVMTQFEWTMVSGAKLTCPVVINVTTPGGGDTTGIDALEFDAECYGKPTITPAPATPGIGG</sequence>